<feature type="coiled-coil region" evidence="5">
    <location>
        <begin position="29"/>
        <end position="56"/>
    </location>
</feature>
<dbReference type="GO" id="GO:0016020">
    <property type="term" value="C:membrane"/>
    <property type="evidence" value="ECO:0007669"/>
    <property type="project" value="TreeGrafter"/>
</dbReference>
<dbReference type="PRINTS" id="PR00081">
    <property type="entry name" value="GDHRDH"/>
</dbReference>
<dbReference type="SUPFAM" id="SSF51735">
    <property type="entry name" value="NAD(P)-binding Rossmann-fold domains"/>
    <property type="match status" value="1"/>
</dbReference>
<evidence type="ECO:0000256" key="2">
    <source>
        <dbReference type="ARBA" id="ARBA00022857"/>
    </source>
</evidence>
<dbReference type="Pfam" id="PF00106">
    <property type="entry name" value="adh_short"/>
    <property type="match status" value="1"/>
</dbReference>
<evidence type="ECO:0000256" key="4">
    <source>
        <dbReference type="RuleBase" id="RU000363"/>
    </source>
</evidence>
<protein>
    <recommendedName>
        <fullName evidence="8">NAD(P)-binding protein</fullName>
    </recommendedName>
</protein>
<evidence type="ECO:0000256" key="1">
    <source>
        <dbReference type="ARBA" id="ARBA00006484"/>
    </source>
</evidence>
<dbReference type="PANTHER" id="PTHR43490:SF99">
    <property type="entry name" value="SHORT-CHAIN DEHYDROGENASE_REDUCTASE"/>
    <property type="match status" value="1"/>
</dbReference>
<dbReference type="InterPro" id="IPR002347">
    <property type="entry name" value="SDR_fam"/>
</dbReference>
<dbReference type="Proteomes" id="UP000283269">
    <property type="component" value="Unassembled WGS sequence"/>
</dbReference>
<keyword evidence="7" id="KW-1185">Reference proteome</keyword>
<dbReference type="OrthoDB" id="1933717at2759"/>
<dbReference type="EMBL" id="NHYD01003237">
    <property type="protein sequence ID" value="PPQ81570.1"/>
    <property type="molecule type" value="Genomic_DNA"/>
</dbReference>
<evidence type="ECO:0000313" key="7">
    <source>
        <dbReference type="Proteomes" id="UP000283269"/>
    </source>
</evidence>
<dbReference type="PRINTS" id="PR00080">
    <property type="entry name" value="SDRFAMILY"/>
</dbReference>
<evidence type="ECO:0008006" key="8">
    <source>
        <dbReference type="Google" id="ProtNLM"/>
    </source>
</evidence>
<dbReference type="STRING" id="93625.A0A409WSS1"/>
<keyword evidence="2" id="KW-0521">NADP</keyword>
<organism evidence="6 7">
    <name type="scientific">Psilocybe cyanescens</name>
    <dbReference type="NCBI Taxonomy" id="93625"/>
    <lineage>
        <taxon>Eukaryota</taxon>
        <taxon>Fungi</taxon>
        <taxon>Dikarya</taxon>
        <taxon>Basidiomycota</taxon>
        <taxon>Agaricomycotina</taxon>
        <taxon>Agaricomycetes</taxon>
        <taxon>Agaricomycetidae</taxon>
        <taxon>Agaricales</taxon>
        <taxon>Agaricineae</taxon>
        <taxon>Strophariaceae</taxon>
        <taxon>Psilocybe</taxon>
    </lineage>
</organism>
<name>A0A409WSS1_PSICY</name>
<keyword evidence="5" id="KW-0175">Coiled coil</keyword>
<proteinExistence type="inferred from homology"/>
<dbReference type="InterPro" id="IPR036291">
    <property type="entry name" value="NAD(P)-bd_dom_sf"/>
</dbReference>
<accession>A0A409WSS1</accession>
<evidence type="ECO:0000256" key="3">
    <source>
        <dbReference type="ARBA" id="ARBA00023002"/>
    </source>
</evidence>
<dbReference type="PANTHER" id="PTHR43490">
    <property type="entry name" value="(+)-NEOMENTHOL DEHYDROGENASE"/>
    <property type="match status" value="1"/>
</dbReference>
<sequence>MAICRESLHKKGLANVKFVLIDVRDIATIERAKETVEKAERKLDVLVNNAAISRNDVVQHPSILDTSVLRDVLETNLIGLVQTTTTFLPLLRKSSEPNIVNVSSQLGSQTYQSQPTATTIFTAYANSKAAVNSYTVALAHELGKEGIKVNAVSPGLVSSRLNNFIAGGKTLEEGAQAIVPFVLLEKDGPTGKLFNSEGEKVPW</sequence>
<evidence type="ECO:0000256" key="5">
    <source>
        <dbReference type="SAM" id="Coils"/>
    </source>
</evidence>
<dbReference type="AlphaFoldDB" id="A0A409WSS1"/>
<dbReference type="InParanoid" id="A0A409WSS1"/>
<dbReference type="Gene3D" id="3.40.50.720">
    <property type="entry name" value="NAD(P)-binding Rossmann-like Domain"/>
    <property type="match status" value="1"/>
</dbReference>
<comment type="similarity">
    <text evidence="1 4">Belongs to the short-chain dehydrogenases/reductases (SDR) family.</text>
</comment>
<gene>
    <name evidence="6" type="ORF">CVT25_013414</name>
</gene>
<evidence type="ECO:0000313" key="6">
    <source>
        <dbReference type="EMBL" id="PPQ81570.1"/>
    </source>
</evidence>
<dbReference type="GO" id="GO:0016491">
    <property type="term" value="F:oxidoreductase activity"/>
    <property type="evidence" value="ECO:0007669"/>
    <property type="project" value="UniProtKB-KW"/>
</dbReference>
<comment type="caution">
    <text evidence="6">The sequence shown here is derived from an EMBL/GenBank/DDBJ whole genome shotgun (WGS) entry which is preliminary data.</text>
</comment>
<keyword evidence="3" id="KW-0560">Oxidoreductase</keyword>
<reference evidence="6 7" key="1">
    <citation type="journal article" date="2018" name="Evol. Lett.">
        <title>Horizontal gene cluster transfer increased hallucinogenic mushroom diversity.</title>
        <authorList>
            <person name="Reynolds H.T."/>
            <person name="Vijayakumar V."/>
            <person name="Gluck-Thaler E."/>
            <person name="Korotkin H.B."/>
            <person name="Matheny P.B."/>
            <person name="Slot J.C."/>
        </authorList>
    </citation>
    <scope>NUCLEOTIDE SEQUENCE [LARGE SCALE GENOMIC DNA]</scope>
    <source>
        <strain evidence="6 7">2631</strain>
    </source>
</reference>